<evidence type="ECO:0008006" key="4">
    <source>
        <dbReference type="Google" id="ProtNLM"/>
    </source>
</evidence>
<dbReference type="Proteomes" id="UP001556709">
    <property type="component" value="Unassembled WGS sequence"/>
</dbReference>
<protein>
    <recommendedName>
        <fullName evidence="4">ESPR domain-containing protein</fullName>
    </recommendedName>
</protein>
<keyword evidence="3" id="KW-1185">Reference proteome</keyword>
<feature type="compositionally biased region" description="Basic residues" evidence="1">
    <location>
        <begin position="12"/>
        <end position="21"/>
    </location>
</feature>
<sequence>MSAPENPETRQKRQQLRRRLSRSVAYTTPLLMAVTGAAGLHGVVSDIGDGRLGTRADRTSIPEPASRATDETPAATPEGMPEGVPEGMPEGAPEGLPEGLPEATPEGMPEGVPEGMPEADRADEG</sequence>
<proteinExistence type="predicted"/>
<accession>A0ABV3TEU5</accession>
<organism evidence="2 3">
    <name type="scientific">Spiribacter pallidus</name>
    <dbReference type="NCBI Taxonomy" id="1987936"/>
    <lineage>
        <taxon>Bacteria</taxon>
        <taxon>Pseudomonadati</taxon>
        <taxon>Pseudomonadota</taxon>
        <taxon>Gammaproteobacteria</taxon>
        <taxon>Chromatiales</taxon>
        <taxon>Ectothiorhodospiraceae</taxon>
        <taxon>Spiribacter</taxon>
    </lineage>
</organism>
<dbReference type="RefSeq" id="WP_367959548.1">
    <property type="nucleotide sequence ID" value="NZ_JBAKFK010000004.1"/>
</dbReference>
<comment type="caution">
    <text evidence="2">The sequence shown here is derived from an EMBL/GenBank/DDBJ whole genome shotgun (WGS) entry which is preliminary data.</text>
</comment>
<name>A0ABV3TEU5_9GAMM</name>
<reference evidence="2 3" key="1">
    <citation type="submission" date="2024-02" db="EMBL/GenBank/DDBJ databases">
        <title>New especies of Spiribacter isolated from saline water.</title>
        <authorList>
            <person name="Leon M.J."/>
            <person name="De La Haba R."/>
            <person name="Sanchez-Porro C."/>
            <person name="Ventosa A."/>
        </authorList>
    </citation>
    <scope>NUCLEOTIDE SEQUENCE [LARGE SCALE GENOMIC DNA]</scope>
    <source>
        <strain evidence="3">ag22IC6-390</strain>
    </source>
</reference>
<evidence type="ECO:0000313" key="3">
    <source>
        <dbReference type="Proteomes" id="UP001556709"/>
    </source>
</evidence>
<dbReference type="EMBL" id="JBAKFM010000004">
    <property type="protein sequence ID" value="MEX0469821.1"/>
    <property type="molecule type" value="Genomic_DNA"/>
</dbReference>
<feature type="region of interest" description="Disordered" evidence="1">
    <location>
        <begin position="1"/>
        <end position="24"/>
    </location>
</feature>
<feature type="region of interest" description="Disordered" evidence="1">
    <location>
        <begin position="48"/>
        <end position="125"/>
    </location>
</feature>
<gene>
    <name evidence="2" type="ORF">V6X73_08790</name>
</gene>
<evidence type="ECO:0000313" key="2">
    <source>
        <dbReference type="EMBL" id="MEX0469821.1"/>
    </source>
</evidence>
<evidence type="ECO:0000256" key="1">
    <source>
        <dbReference type="SAM" id="MobiDB-lite"/>
    </source>
</evidence>
<feature type="compositionally biased region" description="Basic and acidic residues" evidence="1">
    <location>
        <begin position="48"/>
        <end position="60"/>
    </location>
</feature>